<dbReference type="InterPro" id="IPR041664">
    <property type="entry name" value="AAA_16"/>
</dbReference>
<evidence type="ECO:0000313" key="2">
    <source>
        <dbReference type="EMBL" id="ETX04021.1"/>
    </source>
</evidence>
<feature type="non-terminal residue" evidence="2">
    <location>
        <position position="543"/>
    </location>
</feature>
<dbReference type="InterPro" id="IPR053159">
    <property type="entry name" value="Hybrid_Histidine_Kinase"/>
</dbReference>
<gene>
    <name evidence="2" type="ORF">ETSY2_31215</name>
</gene>
<accession>W4M238</accession>
<proteinExistence type="predicted"/>
<evidence type="ECO:0000259" key="1">
    <source>
        <dbReference type="Pfam" id="PF13191"/>
    </source>
</evidence>
<dbReference type="EMBL" id="AZHX01001325">
    <property type="protein sequence ID" value="ETX04021.1"/>
    <property type="molecule type" value="Genomic_DNA"/>
</dbReference>
<feature type="domain" description="Orc1-like AAA ATPase" evidence="1">
    <location>
        <begin position="41"/>
        <end position="101"/>
    </location>
</feature>
<organism evidence="2 3">
    <name type="scientific">Candidatus Entotheonella gemina</name>
    <dbReference type="NCBI Taxonomy" id="1429439"/>
    <lineage>
        <taxon>Bacteria</taxon>
        <taxon>Pseudomonadati</taxon>
        <taxon>Nitrospinota/Tectimicrobiota group</taxon>
        <taxon>Candidatus Tectimicrobiota</taxon>
        <taxon>Candidatus Entotheonellia</taxon>
        <taxon>Candidatus Entotheonellales</taxon>
        <taxon>Candidatus Entotheonellaceae</taxon>
        <taxon>Candidatus Entotheonella</taxon>
    </lineage>
</organism>
<dbReference type="PANTHER" id="PTHR43642">
    <property type="entry name" value="HYBRID SIGNAL TRANSDUCTION HISTIDINE KINASE G"/>
    <property type="match status" value="1"/>
</dbReference>
<dbReference type="Pfam" id="PF13191">
    <property type="entry name" value="AAA_16"/>
    <property type="match status" value="1"/>
</dbReference>
<dbReference type="HOGENOM" id="CLU_502090_0_0_7"/>
<dbReference type="SUPFAM" id="SSF52540">
    <property type="entry name" value="P-loop containing nucleoside triphosphate hydrolases"/>
    <property type="match status" value="1"/>
</dbReference>
<evidence type="ECO:0000313" key="3">
    <source>
        <dbReference type="Proteomes" id="UP000019140"/>
    </source>
</evidence>
<comment type="caution">
    <text evidence="2">The sequence shown here is derived from an EMBL/GenBank/DDBJ whole genome shotgun (WGS) entry which is preliminary data.</text>
</comment>
<dbReference type="AlphaFoldDB" id="W4M238"/>
<dbReference type="PANTHER" id="PTHR43642:SF1">
    <property type="entry name" value="HYBRID SIGNAL TRANSDUCTION HISTIDINE KINASE G"/>
    <property type="match status" value="1"/>
</dbReference>
<reference evidence="2 3" key="1">
    <citation type="journal article" date="2014" name="Nature">
        <title>An environmental bacterial taxon with a large and distinct metabolic repertoire.</title>
        <authorList>
            <person name="Wilson M.C."/>
            <person name="Mori T."/>
            <person name="Ruckert C."/>
            <person name="Uria A.R."/>
            <person name="Helf M.J."/>
            <person name="Takada K."/>
            <person name="Gernert C."/>
            <person name="Steffens U.A."/>
            <person name="Heycke N."/>
            <person name="Schmitt S."/>
            <person name="Rinke C."/>
            <person name="Helfrich E.J."/>
            <person name="Brachmann A.O."/>
            <person name="Gurgui C."/>
            <person name="Wakimoto T."/>
            <person name="Kracht M."/>
            <person name="Crusemann M."/>
            <person name="Hentschel U."/>
            <person name="Abe I."/>
            <person name="Matsunaga S."/>
            <person name="Kalinowski J."/>
            <person name="Takeyama H."/>
            <person name="Piel J."/>
        </authorList>
    </citation>
    <scope>NUCLEOTIDE SEQUENCE [LARGE SCALE GENOMIC DNA]</scope>
    <source>
        <strain evidence="3">TSY2</strain>
    </source>
</reference>
<dbReference type="InterPro" id="IPR027417">
    <property type="entry name" value="P-loop_NTPase"/>
</dbReference>
<keyword evidence="3" id="KW-1185">Reference proteome</keyword>
<sequence length="543" mass="61056">MSRLCRQASGKYMASLLRQYAPTWAVSIPGVLEKAERDTLLTQVQGTTRERMLRELADMIEISCTQQPLVLVLEDLHWSDYSTLELLSYLAQRRERARLMILGTYRPEEVQLREHRLQGVRQELQARQCCQELAVELFTREQVKAYLSERFAKSPFVSDLAVAVHERTGGNALFMVDLVDALVNRQVVRPHGEQWRLTADVAQVGIPERVQQLIHRQVERLPDAEQRLLEAASVAGTEFEVAVLAAAVQRELDSVEEACEQLAWQGLFLEESGVAEWTDGTVSGQYRFRHVIYRQVIYERVSAARQVRLHRLIGQRQEQGYGERSDEIAAELAVHFEHGRDYARALRFLGQASELAWQRNAFFEAIAYAERGLASLDRLPDAGARVSYEIGFLMTLGLSLGQTQGLAHPEVERVYARALALCQQAGETTQLFPVLVGLFHFYVLRADFSTAKGLVEQLTRIADQKPEADSHMPALYCAGMCEFFCGDSQTCPPGLGTVRGAVRSRTTPFPYSSVYARFRHFGAIVPGVGRVVFGLSGPSIAHQ</sequence>
<name>W4M238_9BACT</name>
<dbReference type="Proteomes" id="UP000019140">
    <property type="component" value="Unassembled WGS sequence"/>
</dbReference>
<protein>
    <recommendedName>
        <fullName evidence="1">Orc1-like AAA ATPase domain-containing protein</fullName>
    </recommendedName>
</protein>